<feature type="domain" description="ABC transmembrane type-1" evidence="8">
    <location>
        <begin position="95"/>
        <end position="302"/>
    </location>
</feature>
<dbReference type="AlphaFoldDB" id="A0A5Q2RGX4"/>
<dbReference type="Pfam" id="PF19300">
    <property type="entry name" value="BPD_transp_1_N"/>
    <property type="match status" value="1"/>
</dbReference>
<dbReference type="PROSITE" id="PS50928">
    <property type="entry name" value="ABC_TM1"/>
    <property type="match status" value="1"/>
</dbReference>
<dbReference type="InterPro" id="IPR045621">
    <property type="entry name" value="BPD_transp_1_N"/>
</dbReference>
<dbReference type="PANTHER" id="PTHR43163:SF6">
    <property type="entry name" value="DIPEPTIDE TRANSPORT SYSTEM PERMEASE PROTEIN DPPB-RELATED"/>
    <property type="match status" value="1"/>
</dbReference>
<evidence type="ECO:0000256" key="4">
    <source>
        <dbReference type="ARBA" id="ARBA00022692"/>
    </source>
</evidence>
<dbReference type="GO" id="GO:0005886">
    <property type="term" value="C:plasma membrane"/>
    <property type="evidence" value="ECO:0007669"/>
    <property type="project" value="UniProtKB-SubCell"/>
</dbReference>
<reference evidence="9 10" key="1">
    <citation type="submission" date="2019-11" db="EMBL/GenBank/DDBJ databases">
        <authorList>
            <person name="He Y."/>
        </authorList>
    </citation>
    <scope>NUCLEOTIDE SEQUENCE [LARGE SCALE GENOMIC DNA]</scope>
    <source>
        <strain evidence="9 10">SCSIO 58843</strain>
    </source>
</reference>
<dbReference type="Gene3D" id="1.10.3720.10">
    <property type="entry name" value="MetI-like"/>
    <property type="match status" value="1"/>
</dbReference>
<feature type="transmembrane region" description="Helical" evidence="7">
    <location>
        <begin position="176"/>
        <end position="196"/>
    </location>
</feature>
<dbReference type="InterPro" id="IPR000515">
    <property type="entry name" value="MetI-like"/>
</dbReference>
<dbReference type="EMBL" id="CP045851">
    <property type="protein sequence ID" value="QGG94993.1"/>
    <property type="molecule type" value="Genomic_DNA"/>
</dbReference>
<feature type="transmembrane region" description="Helical" evidence="7">
    <location>
        <begin position="12"/>
        <end position="30"/>
    </location>
</feature>
<keyword evidence="10" id="KW-1185">Reference proteome</keyword>
<proteinExistence type="inferred from homology"/>
<keyword evidence="4 7" id="KW-0812">Transmembrane</keyword>
<dbReference type="Proteomes" id="UP000334019">
    <property type="component" value="Chromosome"/>
</dbReference>
<feature type="transmembrane region" description="Helical" evidence="7">
    <location>
        <begin position="237"/>
        <end position="259"/>
    </location>
</feature>
<evidence type="ECO:0000256" key="2">
    <source>
        <dbReference type="ARBA" id="ARBA00022448"/>
    </source>
</evidence>
<evidence type="ECO:0000256" key="3">
    <source>
        <dbReference type="ARBA" id="ARBA00022475"/>
    </source>
</evidence>
<organism evidence="9 10">
    <name type="scientific">Actinomarinicola tropica</name>
    <dbReference type="NCBI Taxonomy" id="2789776"/>
    <lineage>
        <taxon>Bacteria</taxon>
        <taxon>Bacillati</taxon>
        <taxon>Actinomycetota</taxon>
        <taxon>Acidimicrobiia</taxon>
        <taxon>Acidimicrobiales</taxon>
        <taxon>Iamiaceae</taxon>
        <taxon>Actinomarinicola</taxon>
    </lineage>
</organism>
<dbReference type="Pfam" id="PF00528">
    <property type="entry name" value="BPD_transp_1"/>
    <property type="match status" value="1"/>
</dbReference>
<evidence type="ECO:0000256" key="5">
    <source>
        <dbReference type="ARBA" id="ARBA00022989"/>
    </source>
</evidence>
<keyword evidence="3" id="KW-1003">Cell membrane</keyword>
<comment type="subcellular location">
    <subcellularLocation>
        <location evidence="1 7">Cell membrane</location>
        <topology evidence="1 7">Multi-pass membrane protein</topology>
    </subcellularLocation>
</comment>
<evidence type="ECO:0000256" key="7">
    <source>
        <dbReference type="RuleBase" id="RU363032"/>
    </source>
</evidence>
<dbReference type="GO" id="GO:0071916">
    <property type="term" value="F:dipeptide transmembrane transporter activity"/>
    <property type="evidence" value="ECO:0007669"/>
    <property type="project" value="TreeGrafter"/>
</dbReference>
<accession>A0A5Q2RGX4</accession>
<feature type="transmembrane region" description="Helical" evidence="7">
    <location>
        <begin position="279"/>
        <end position="301"/>
    </location>
</feature>
<evidence type="ECO:0000313" key="10">
    <source>
        <dbReference type="Proteomes" id="UP000334019"/>
    </source>
</evidence>
<evidence type="ECO:0000256" key="1">
    <source>
        <dbReference type="ARBA" id="ARBA00004651"/>
    </source>
</evidence>
<feature type="transmembrane region" description="Helical" evidence="7">
    <location>
        <begin position="99"/>
        <end position="122"/>
    </location>
</feature>
<dbReference type="KEGG" id="atq:GH723_07665"/>
<evidence type="ECO:0000256" key="6">
    <source>
        <dbReference type="ARBA" id="ARBA00023136"/>
    </source>
</evidence>
<dbReference type="SUPFAM" id="SSF161098">
    <property type="entry name" value="MetI-like"/>
    <property type="match status" value="1"/>
</dbReference>
<feature type="transmembrane region" description="Helical" evidence="7">
    <location>
        <begin position="134"/>
        <end position="156"/>
    </location>
</feature>
<dbReference type="RefSeq" id="WP_153759101.1">
    <property type="nucleotide sequence ID" value="NZ_CP045851.1"/>
</dbReference>
<dbReference type="CDD" id="cd06261">
    <property type="entry name" value="TM_PBP2"/>
    <property type="match status" value="1"/>
</dbReference>
<dbReference type="PANTHER" id="PTHR43163">
    <property type="entry name" value="DIPEPTIDE TRANSPORT SYSTEM PERMEASE PROTEIN DPPB-RELATED"/>
    <property type="match status" value="1"/>
</dbReference>
<gene>
    <name evidence="9" type="ORF">GH723_07665</name>
</gene>
<keyword evidence="2 7" id="KW-0813">Transport</keyword>
<sequence length="314" mass="33369">MLNIVLRRLGMAVPILFGVTVIIFLLMTVLPGDPAAAFLSEDASAAERAAVRAELGLDDPLPVRYMDWLSDAVRGDLGYSPHRRAEVTTLLGAAWGNTVILAAYSAVFGLVGGVAAGFVAGVRRGKLTDRLISVFSLVGLSVPSFFLAIVMLIVFAARLRWLPSGGTGLDQDQVTFFKHLTMPVIAGSLATLGITARVTRAAIVETYAADFVQTLRAKGLGNLSILRHVFKNAISPVLTTSGLQIGYLLGGSVLIETIFQWPGMGMLVFNAISARDLLVVQGATLVIALTFVLVNLAVDLVQATIDPRLRRAVA</sequence>
<dbReference type="InterPro" id="IPR035906">
    <property type="entry name" value="MetI-like_sf"/>
</dbReference>
<keyword evidence="6 7" id="KW-0472">Membrane</keyword>
<evidence type="ECO:0000313" key="9">
    <source>
        <dbReference type="EMBL" id="QGG94993.1"/>
    </source>
</evidence>
<name>A0A5Q2RGX4_9ACTN</name>
<protein>
    <submittedName>
        <fullName evidence="9">ABC transporter permease subunit</fullName>
    </submittedName>
</protein>
<comment type="similarity">
    <text evidence="7">Belongs to the binding-protein-dependent transport system permease family.</text>
</comment>
<evidence type="ECO:0000259" key="8">
    <source>
        <dbReference type="PROSITE" id="PS50928"/>
    </source>
</evidence>
<keyword evidence="5 7" id="KW-1133">Transmembrane helix</keyword>